<dbReference type="Pfam" id="PF04430">
    <property type="entry name" value="DUF498"/>
    <property type="match status" value="1"/>
</dbReference>
<dbReference type="InterPro" id="IPR036748">
    <property type="entry name" value="MTH938-like_sf"/>
</dbReference>
<organism evidence="1 2">
    <name type="scientific">Hymenolepis diminuta</name>
    <name type="common">Rat tapeworm</name>
    <dbReference type="NCBI Taxonomy" id="6216"/>
    <lineage>
        <taxon>Eukaryota</taxon>
        <taxon>Metazoa</taxon>
        <taxon>Spiralia</taxon>
        <taxon>Lophotrochozoa</taxon>
        <taxon>Platyhelminthes</taxon>
        <taxon>Cestoda</taxon>
        <taxon>Eucestoda</taxon>
        <taxon>Cyclophyllidea</taxon>
        <taxon>Hymenolepididae</taxon>
        <taxon>Hymenolepis</taxon>
    </lineage>
</organism>
<evidence type="ECO:0000313" key="1">
    <source>
        <dbReference type="EMBL" id="VUZ52311.1"/>
    </source>
</evidence>
<dbReference type="Gene3D" id="3.40.1230.10">
    <property type="entry name" value="MTH938-like"/>
    <property type="match status" value="1"/>
</dbReference>
<dbReference type="GO" id="GO:0005737">
    <property type="term" value="C:cytoplasm"/>
    <property type="evidence" value="ECO:0007669"/>
    <property type="project" value="TreeGrafter"/>
</dbReference>
<sequence>MPIVIPPHSKDLDIFQSIDNAFILPSPRILRFRWGSVVVEQIDQYTGTRKTETVKYKDAKLWPGGSESWNWKEHGTSYRRGITHEDVIELYDTGAQTIVLSMGKMSWLHVPHTVLDDLEHDGYNIIVKPTPIAVEIYNKLAESGHPVAGLFHTTC</sequence>
<dbReference type="AlphaFoldDB" id="A0A564YYG5"/>
<dbReference type="EMBL" id="CABIJS010000488">
    <property type="protein sequence ID" value="VUZ52311.1"/>
    <property type="molecule type" value="Genomic_DNA"/>
</dbReference>
<dbReference type="InterPro" id="IPR007523">
    <property type="entry name" value="NDUFAF3/AAMDC"/>
</dbReference>
<protein>
    <submittedName>
        <fullName evidence="1">Uncharacterized protein</fullName>
    </submittedName>
</protein>
<dbReference type="SUPFAM" id="SSF64076">
    <property type="entry name" value="MTH938-like"/>
    <property type="match status" value="1"/>
</dbReference>
<reference evidence="1 2" key="1">
    <citation type="submission" date="2019-07" db="EMBL/GenBank/DDBJ databases">
        <authorList>
            <person name="Jastrzebski P J."/>
            <person name="Paukszto L."/>
            <person name="Jastrzebski P J."/>
        </authorList>
    </citation>
    <scope>NUCLEOTIDE SEQUENCE [LARGE SCALE GENOMIC DNA]</scope>
    <source>
        <strain evidence="1 2">WMS-il1</strain>
    </source>
</reference>
<gene>
    <name evidence="1" type="ORF">WMSIL1_LOCUS10918</name>
</gene>
<dbReference type="PANTHER" id="PTHR15811">
    <property type="entry name" value="MTH938 DOMAIN-CONTAINING PROTEIN"/>
    <property type="match status" value="1"/>
</dbReference>
<dbReference type="Proteomes" id="UP000321570">
    <property type="component" value="Unassembled WGS sequence"/>
</dbReference>
<accession>A0A564YYG5</accession>
<dbReference type="PANTHER" id="PTHR15811:SF5">
    <property type="entry name" value="MTH938 DOMAIN-CONTAINING PROTEIN"/>
    <property type="match status" value="1"/>
</dbReference>
<proteinExistence type="predicted"/>
<keyword evidence="2" id="KW-1185">Reference proteome</keyword>
<evidence type="ECO:0000313" key="2">
    <source>
        <dbReference type="Proteomes" id="UP000321570"/>
    </source>
</evidence>
<name>A0A564YYG5_HYMDI</name>